<dbReference type="InParanoid" id="A0A059B432"/>
<name>A0A059B432_EUCGR</name>
<evidence type="ECO:0000313" key="1">
    <source>
        <dbReference type="EMBL" id="KCW60962.1"/>
    </source>
</evidence>
<dbReference type="AlphaFoldDB" id="A0A059B432"/>
<reference evidence="1" key="1">
    <citation type="submission" date="2013-07" db="EMBL/GenBank/DDBJ databases">
        <title>The genome of Eucalyptus grandis.</title>
        <authorList>
            <person name="Schmutz J."/>
            <person name="Hayes R."/>
            <person name="Myburg A."/>
            <person name="Tuskan G."/>
            <person name="Grattapaglia D."/>
            <person name="Rokhsar D.S."/>
        </authorList>
    </citation>
    <scope>NUCLEOTIDE SEQUENCE</scope>
    <source>
        <tissue evidence="1">Leaf extractions</tissue>
    </source>
</reference>
<accession>A0A059B432</accession>
<dbReference type="Gramene" id="KCW60962">
    <property type="protein sequence ID" value="KCW60962"/>
    <property type="gene ID" value="EUGRSUZ_H03698"/>
</dbReference>
<dbReference type="EMBL" id="KK198760">
    <property type="protein sequence ID" value="KCW60962.1"/>
    <property type="molecule type" value="Genomic_DNA"/>
</dbReference>
<organism evidence="1">
    <name type="scientific">Eucalyptus grandis</name>
    <name type="common">Flooded gum</name>
    <dbReference type="NCBI Taxonomy" id="71139"/>
    <lineage>
        <taxon>Eukaryota</taxon>
        <taxon>Viridiplantae</taxon>
        <taxon>Streptophyta</taxon>
        <taxon>Embryophyta</taxon>
        <taxon>Tracheophyta</taxon>
        <taxon>Spermatophyta</taxon>
        <taxon>Magnoliopsida</taxon>
        <taxon>eudicotyledons</taxon>
        <taxon>Gunneridae</taxon>
        <taxon>Pentapetalae</taxon>
        <taxon>rosids</taxon>
        <taxon>malvids</taxon>
        <taxon>Myrtales</taxon>
        <taxon>Myrtaceae</taxon>
        <taxon>Myrtoideae</taxon>
        <taxon>Eucalypteae</taxon>
        <taxon>Eucalyptus</taxon>
    </lineage>
</organism>
<protein>
    <submittedName>
        <fullName evidence="1">Uncharacterized protein</fullName>
    </submittedName>
</protein>
<proteinExistence type="predicted"/>
<gene>
    <name evidence="1" type="ORF">EUGRSUZ_H03698</name>
</gene>
<sequence length="74" mass="8241">MHCDLEGCGFGPAEIRSLLEDCFGDGNHDSFLALQENSANRGGSLVEEPMHCDLKGYRYNPDHFLTLEDLNVIL</sequence>